<dbReference type="InterPro" id="IPR037401">
    <property type="entry name" value="SnoaL-like"/>
</dbReference>
<keyword evidence="1" id="KW-0732">Signal</keyword>
<dbReference type="Gene3D" id="3.10.450.50">
    <property type="match status" value="1"/>
</dbReference>
<dbReference type="AlphaFoldDB" id="A0A1G9D8B5"/>
<sequence>MSDPTRAALLRAAGVGAAGLALTAIGSPAAAAARPKEHPNVTLIRGYYAAYADGDLDALRERFFAPDIRWTIPGHHPLAGTKRGVEEVLAFFAELGRAGFRADPMALAPDGDWVIDLHRGWSTAPEGLDITWALAFRIRSNRIVEAINFAADQHAADAFFWRVYKLAKIPDRLAPR</sequence>
<dbReference type="InterPro" id="IPR006311">
    <property type="entry name" value="TAT_signal"/>
</dbReference>
<dbReference type="InterPro" id="IPR032710">
    <property type="entry name" value="NTF2-like_dom_sf"/>
</dbReference>
<dbReference type="CDD" id="cd00531">
    <property type="entry name" value="NTF2_like"/>
    <property type="match status" value="1"/>
</dbReference>
<dbReference type="Pfam" id="PF12680">
    <property type="entry name" value="SnoaL_2"/>
    <property type="match status" value="1"/>
</dbReference>
<dbReference type="RefSeq" id="WP_090940589.1">
    <property type="nucleotide sequence ID" value="NZ_FNDJ01000017.1"/>
</dbReference>
<gene>
    <name evidence="3" type="ORF">SAMN05421869_11739</name>
</gene>
<evidence type="ECO:0000313" key="4">
    <source>
        <dbReference type="Proteomes" id="UP000199202"/>
    </source>
</evidence>
<feature type="domain" description="SnoaL-like" evidence="2">
    <location>
        <begin position="44"/>
        <end position="145"/>
    </location>
</feature>
<dbReference type="SUPFAM" id="SSF54427">
    <property type="entry name" value="NTF2-like"/>
    <property type="match status" value="1"/>
</dbReference>
<dbReference type="OrthoDB" id="5176305at2"/>
<proteinExistence type="predicted"/>
<feature type="chain" id="PRO_5038441754" description="SnoaL-like domain-containing protein" evidence="1">
    <location>
        <begin position="33"/>
        <end position="176"/>
    </location>
</feature>
<dbReference type="Proteomes" id="UP000199202">
    <property type="component" value="Unassembled WGS sequence"/>
</dbReference>
<keyword evidence="4" id="KW-1185">Reference proteome</keyword>
<evidence type="ECO:0000313" key="3">
    <source>
        <dbReference type="EMBL" id="SDK59975.1"/>
    </source>
</evidence>
<dbReference type="EMBL" id="FNDJ01000017">
    <property type="protein sequence ID" value="SDK59975.1"/>
    <property type="molecule type" value="Genomic_DNA"/>
</dbReference>
<dbReference type="PROSITE" id="PS51318">
    <property type="entry name" value="TAT"/>
    <property type="match status" value="1"/>
</dbReference>
<accession>A0A1G9D8B5</accession>
<name>A0A1G9D8B5_9ACTN</name>
<reference evidence="3 4" key="1">
    <citation type="submission" date="2016-10" db="EMBL/GenBank/DDBJ databases">
        <authorList>
            <person name="de Groot N.N."/>
        </authorList>
    </citation>
    <scope>NUCLEOTIDE SEQUENCE [LARGE SCALE GENOMIC DNA]</scope>
    <source>
        <strain evidence="3 4">CGMCC 4.6533</strain>
    </source>
</reference>
<organism evidence="3 4">
    <name type="scientific">Nonomuraea jiangxiensis</name>
    <dbReference type="NCBI Taxonomy" id="633440"/>
    <lineage>
        <taxon>Bacteria</taxon>
        <taxon>Bacillati</taxon>
        <taxon>Actinomycetota</taxon>
        <taxon>Actinomycetes</taxon>
        <taxon>Streptosporangiales</taxon>
        <taxon>Streptosporangiaceae</taxon>
        <taxon>Nonomuraea</taxon>
    </lineage>
</organism>
<dbReference type="STRING" id="633440.SAMN05421869_11739"/>
<evidence type="ECO:0000259" key="2">
    <source>
        <dbReference type="Pfam" id="PF12680"/>
    </source>
</evidence>
<feature type="signal peptide" evidence="1">
    <location>
        <begin position="1"/>
        <end position="32"/>
    </location>
</feature>
<evidence type="ECO:0000256" key="1">
    <source>
        <dbReference type="SAM" id="SignalP"/>
    </source>
</evidence>
<protein>
    <recommendedName>
        <fullName evidence="2">SnoaL-like domain-containing protein</fullName>
    </recommendedName>
</protein>